<organism evidence="2 3">
    <name type="scientific">Streptococcus oralis</name>
    <dbReference type="NCBI Taxonomy" id="1303"/>
    <lineage>
        <taxon>Bacteria</taxon>
        <taxon>Bacillati</taxon>
        <taxon>Bacillota</taxon>
        <taxon>Bacilli</taxon>
        <taxon>Lactobacillales</taxon>
        <taxon>Streptococcaceae</taxon>
        <taxon>Streptococcus</taxon>
    </lineage>
</organism>
<sequence>MGAVQSSIGAITVVLPSLFTIVFVAIATSFGPLSVSFTLLLLLLTAFITLLNIRESI</sequence>
<keyword evidence="1" id="KW-0812">Transmembrane</keyword>
<reference evidence="2 3" key="1">
    <citation type="submission" date="2016-01" db="EMBL/GenBank/DDBJ databases">
        <title>Highly variable Streptococcus oralis are common among viridans streptococci isolated from primates.</title>
        <authorList>
            <person name="Denapaite D."/>
            <person name="Rieger M."/>
            <person name="Koendgen S."/>
            <person name="Brueckner R."/>
            <person name="Ochigava I."/>
            <person name="Kappeler P."/>
            <person name="Maetz-Rensing K."/>
            <person name="Leendertz F."/>
            <person name="Hakenbeck R."/>
        </authorList>
    </citation>
    <scope>NUCLEOTIDE SEQUENCE [LARGE SCALE GENOMIC DNA]</scope>
    <source>
        <strain evidence="2 3">DD16</strain>
    </source>
</reference>
<evidence type="ECO:0000313" key="3">
    <source>
        <dbReference type="Proteomes" id="UP000072653"/>
    </source>
</evidence>
<comment type="caution">
    <text evidence="2">The sequence shown here is derived from an EMBL/GenBank/DDBJ whole genome shotgun (WGS) entry which is preliminary data.</text>
</comment>
<dbReference type="PATRIC" id="fig|1303.79.peg.1697"/>
<name>A0A139PB88_STROR</name>
<dbReference type="AlphaFoldDB" id="A0A139PB88"/>
<feature type="transmembrane region" description="Helical" evidence="1">
    <location>
        <begin position="33"/>
        <end position="53"/>
    </location>
</feature>
<keyword evidence="1" id="KW-0472">Membrane</keyword>
<feature type="transmembrane region" description="Helical" evidence="1">
    <location>
        <begin position="7"/>
        <end position="27"/>
    </location>
</feature>
<protein>
    <submittedName>
        <fullName evidence="2">Macrolide-efflux protein</fullName>
    </submittedName>
</protein>
<dbReference type="Proteomes" id="UP000072653">
    <property type="component" value="Unassembled WGS sequence"/>
</dbReference>
<evidence type="ECO:0000313" key="2">
    <source>
        <dbReference type="EMBL" id="KXT85522.1"/>
    </source>
</evidence>
<proteinExistence type="predicted"/>
<dbReference type="EMBL" id="LQOB01000269">
    <property type="protein sequence ID" value="KXT85522.1"/>
    <property type="molecule type" value="Genomic_DNA"/>
</dbReference>
<gene>
    <name evidence="2" type="ORF">SORDD16_01422</name>
</gene>
<keyword evidence="1" id="KW-1133">Transmembrane helix</keyword>
<accession>A0A139PB88</accession>
<evidence type="ECO:0000256" key="1">
    <source>
        <dbReference type="SAM" id="Phobius"/>
    </source>
</evidence>